<dbReference type="InterPro" id="IPR002347">
    <property type="entry name" value="SDR_fam"/>
</dbReference>
<comment type="similarity">
    <text evidence="1 4">Belongs to the short-chain dehydrogenases/reductases (SDR) family.</text>
</comment>
<accession>A0A8T1NXP6</accession>
<proteinExistence type="inferred from homology"/>
<dbReference type="Pfam" id="PF00106">
    <property type="entry name" value="adh_short"/>
    <property type="match status" value="1"/>
</dbReference>
<evidence type="ECO:0000313" key="6">
    <source>
        <dbReference type="Proteomes" id="UP000811609"/>
    </source>
</evidence>
<dbReference type="Pfam" id="PF13561">
    <property type="entry name" value="adh_short_C2"/>
    <property type="match status" value="1"/>
</dbReference>
<keyword evidence="6" id="KW-1185">Reference proteome</keyword>
<keyword evidence="2 4" id="KW-0521">NADP</keyword>
<dbReference type="InterPro" id="IPR045313">
    <property type="entry name" value="CBR1-like"/>
</dbReference>
<name>A0A8T1NXP6_CARIL</name>
<dbReference type="GO" id="GO:0016020">
    <property type="term" value="C:membrane"/>
    <property type="evidence" value="ECO:0007669"/>
    <property type="project" value="TreeGrafter"/>
</dbReference>
<gene>
    <name evidence="5" type="ORF">CIPAW_12G095600</name>
</gene>
<evidence type="ECO:0000256" key="1">
    <source>
        <dbReference type="ARBA" id="ARBA00006484"/>
    </source>
</evidence>
<evidence type="ECO:0000256" key="2">
    <source>
        <dbReference type="ARBA" id="ARBA00022857"/>
    </source>
</evidence>
<comment type="caution">
    <text evidence="5">The sequence shown here is derived from an EMBL/GenBank/DDBJ whole genome shotgun (WGS) entry which is preliminary data.</text>
</comment>
<dbReference type="PANTHER" id="PTHR43490:SF131">
    <property type="entry name" value="SALUTARIDINE REDUCTASE-LIKE ISOFORM X2"/>
    <property type="match status" value="1"/>
</dbReference>
<dbReference type="GO" id="GO:0016616">
    <property type="term" value="F:oxidoreductase activity, acting on the CH-OH group of donors, NAD or NADP as acceptor"/>
    <property type="evidence" value="ECO:0007669"/>
    <property type="project" value="InterPro"/>
</dbReference>
<evidence type="ECO:0000256" key="4">
    <source>
        <dbReference type="RuleBase" id="RU369024"/>
    </source>
</evidence>
<dbReference type="PANTHER" id="PTHR43490">
    <property type="entry name" value="(+)-NEOMENTHOL DEHYDROGENASE"/>
    <property type="match status" value="1"/>
</dbReference>
<sequence>MAETEPNMNPAAGTKRIAVVTGANKGIGFGISKQLASNGIKVVLTARDVQRGSEAAEKLKAAGYSDVFFHQLDVTDPASISSLANFISSQFGKLDILINNAGVAGSIVDPEFQKNNVIGLDGIVGKKAAFVKNFMEQTYELSTECLQTNYYGVKLVCKELIPLLQLSNSARIVNISSILGQLRFISNENAKKELGDVDELTEEKVDKVVEGFLEDVKENLIEVNGWPTNYFAYIVSKAALNAYARVLAKNYPNIVINSVSPGHIKTDLNGNTGHLSVEEGAKGPVILALMPEGGPSGLLYDRNEVSTF</sequence>
<dbReference type="CDD" id="cd05324">
    <property type="entry name" value="carb_red_PTCR-like_SDR_c"/>
    <property type="match status" value="1"/>
</dbReference>
<protein>
    <recommendedName>
        <fullName evidence="4">Short-chain dehydrogenase/reductase</fullName>
        <ecNumber evidence="4">1.1.1.-</ecNumber>
    </recommendedName>
</protein>
<dbReference type="AlphaFoldDB" id="A0A8T1NXP6"/>
<reference evidence="5" key="1">
    <citation type="submission" date="2020-12" db="EMBL/GenBank/DDBJ databases">
        <title>WGS assembly of Carya illinoinensis cv. Pawnee.</title>
        <authorList>
            <person name="Platts A."/>
            <person name="Shu S."/>
            <person name="Wright S."/>
            <person name="Barry K."/>
            <person name="Edger P."/>
            <person name="Pires J.C."/>
            <person name="Schmutz J."/>
        </authorList>
    </citation>
    <scope>NUCLEOTIDE SEQUENCE</scope>
    <source>
        <tissue evidence="5">Leaf</tissue>
    </source>
</reference>
<keyword evidence="3 4" id="KW-0560">Oxidoreductase</keyword>
<evidence type="ECO:0000313" key="5">
    <source>
        <dbReference type="EMBL" id="KAG6634102.1"/>
    </source>
</evidence>
<dbReference type="Proteomes" id="UP000811609">
    <property type="component" value="Chromosome 12"/>
</dbReference>
<dbReference type="EC" id="1.1.1.-" evidence="4"/>
<evidence type="ECO:0000256" key="3">
    <source>
        <dbReference type="ARBA" id="ARBA00023002"/>
    </source>
</evidence>
<organism evidence="5 6">
    <name type="scientific">Carya illinoinensis</name>
    <name type="common">Pecan</name>
    <dbReference type="NCBI Taxonomy" id="32201"/>
    <lineage>
        <taxon>Eukaryota</taxon>
        <taxon>Viridiplantae</taxon>
        <taxon>Streptophyta</taxon>
        <taxon>Embryophyta</taxon>
        <taxon>Tracheophyta</taxon>
        <taxon>Spermatophyta</taxon>
        <taxon>Magnoliopsida</taxon>
        <taxon>eudicotyledons</taxon>
        <taxon>Gunneridae</taxon>
        <taxon>Pentapetalae</taxon>
        <taxon>rosids</taxon>
        <taxon>fabids</taxon>
        <taxon>Fagales</taxon>
        <taxon>Juglandaceae</taxon>
        <taxon>Carya</taxon>
    </lineage>
</organism>
<dbReference type="EMBL" id="CM031820">
    <property type="protein sequence ID" value="KAG6634102.1"/>
    <property type="molecule type" value="Genomic_DNA"/>
</dbReference>